<dbReference type="RefSeq" id="WP_229113356.1">
    <property type="nucleotide sequence ID" value="NZ_CP064787.1"/>
</dbReference>
<organism evidence="1 2">
    <name type="scientific">Halapricum desulfuricans</name>
    <dbReference type="NCBI Taxonomy" id="2841257"/>
    <lineage>
        <taxon>Archaea</taxon>
        <taxon>Methanobacteriati</taxon>
        <taxon>Methanobacteriota</taxon>
        <taxon>Stenosarchaea group</taxon>
        <taxon>Halobacteria</taxon>
        <taxon>Halobacteriales</taxon>
        <taxon>Haloarculaceae</taxon>
        <taxon>Halapricum</taxon>
    </lineage>
</organism>
<dbReference type="InterPro" id="IPR055541">
    <property type="entry name" value="DUF7117"/>
</dbReference>
<dbReference type="EMBL" id="CP064787">
    <property type="protein sequence ID" value="QSG06873.1"/>
    <property type="molecule type" value="Genomic_DNA"/>
</dbReference>
<dbReference type="AlphaFoldDB" id="A0A897N6P3"/>
<name>A0A897N6P3_9EURY</name>
<evidence type="ECO:0000313" key="2">
    <source>
        <dbReference type="Proteomes" id="UP000663525"/>
    </source>
</evidence>
<protein>
    <submittedName>
        <fullName evidence="1">Zn finger containing protein</fullName>
    </submittedName>
</protein>
<sequence length="242" mass="26604">MKIRGERECQSCGARWSYYETGSITCPECGSVRSVGVDERTEHTDNPADLDLASIADDLDAEPIDRVAERAVEECRAYVRQRGFVRGGDLRPIDSTFVAAVELRYVAGELARSMRVDEDEQLYFLSLLRGAADGQRPDPADVPESLVAARGLAVAAVIDAYRRDLTRYLSDHPDPEARTTMGRFVDHRKRIEALDGSVPVDDAETILQGLIELGEYAATGDQSALASARDRLDALEEGVNSR</sequence>
<gene>
    <name evidence="1" type="ORF">HSR121_2552</name>
</gene>
<proteinExistence type="predicted"/>
<dbReference type="Pfam" id="PF23430">
    <property type="entry name" value="DUF7117"/>
    <property type="match status" value="1"/>
</dbReference>
<accession>A0A897N6P3</accession>
<reference evidence="1" key="1">
    <citation type="submission" date="2020-11" db="EMBL/GenBank/DDBJ databases">
        <title>Carbohydrate-dependent, anaerobic sulfur respiration: A novel catabolism in halophilic archaea.</title>
        <authorList>
            <person name="Sorokin D.Y."/>
            <person name="Messina E."/>
            <person name="Smedile F."/>
            <person name="La Cono V."/>
            <person name="Hallsworth J.E."/>
            <person name="Yakimov M.M."/>
        </authorList>
    </citation>
    <scope>NUCLEOTIDE SEQUENCE</scope>
    <source>
        <strain evidence="1">HSR12-1</strain>
    </source>
</reference>
<dbReference type="GeneID" id="68856102"/>
<dbReference type="Proteomes" id="UP000663525">
    <property type="component" value="Chromosome"/>
</dbReference>
<evidence type="ECO:0000313" key="1">
    <source>
        <dbReference type="EMBL" id="QSG06873.1"/>
    </source>
</evidence>